<proteinExistence type="predicted"/>
<gene>
    <name evidence="3" type="ORF">BCV69DRAFT_281720</name>
</gene>
<evidence type="ECO:0000256" key="1">
    <source>
        <dbReference type="SAM" id="MobiDB-lite"/>
    </source>
</evidence>
<reference evidence="3 4" key="1">
    <citation type="journal article" date="2018" name="Mol. Biol. Evol.">
        <title>Broad Genomic Sampling Reveals a Smut Pathogenic Ancestry of the Fungal Clade Ustilaginomycotina.</title>
        <authorList>
            <person name="Kijpornyongpan T."/>
            <person name="Mondo S.J."/>
            <person name="Barry K."/>
            <person name="Sandor L."/>
            <person name="Lee J."/>
            <person name="Lipzen A."/>
            <person name="Pangilinan J."/>
            <person name="LaButti K."/>
            <person name="Hainaut M."/>
            <person name="Henrissat B."/>
            <person name="Grigoriev I.V."/>
            <person name="Spatafora J.W."/>
            <person name="Aime M.C."/>
        </authorList>
    </citation>
    <scope>NUCLEOTIDE SEQUENCE [LARGE SCALE GENOMIC DNA]</scope>
    <source>
        <strain evidence="3 4">MCA 4718</strain>
    </source>
</reference>
<feature type="compositionally biased region" description="Basic and acidic residues" evidence="1">
    <location>
        <begin position="79"/>
        <end position="98"/>
    </location>
</feature>
<evidence type="ECO:0000313" key="3">
    <source>
        <dbReference type="EMBL" id="PWN21794.1"/>
    </source>
</evidence>
<organism evidence="3 4">
    <name type="scientific">Pseudomicrostroma glucosiphilum</name>
    <dbReference type="NCBI Taxonomy" id="1684307"/>
    <lineage>
        <taxon>Eukaryota</taxon>
        <taxon>Fungi</taxon>
        <taxon>Dikarya</taxon>
        <taxon>Basidiomycota</taxon>
        <taxon>Ustilaginomycotina</taxon>
        <taxon>Exobasidiomycetes</taxon>
        <taxon>Microstromatales</taxon>
        <taxon>Microstromatales incertae sedis</taxon>
        <taxon>Pseudomicrostroma</taxon>
    </lineage>
</organism>
<feature type="region of interest" description="Disordered" evidence="1">
    <location>
        <begin position="79"/>
        <end position="112"/>
    </location>
</feature>
<feature type="compositionally biased region" description="Basic residues" evidence="1">
    <location>
        <begin position="102"/>
        <end position="112"/>
    </location>
</feature>
<name>A0A316UAE4_9BASI</name>
<dbReference type="EMBL" id="KZ819324">
    <property type="protein sequence ID" value="PWN21794.1"/>
    <property type="molecule type" value="Genomic_DNA"/>
</dbReference>
<evidence type="ECO:0000313" key="4">
    <source>
        <dbReference type="Proteomes" id="UP000245942"/>
    </source>
</evidence>
<keyword evidence="4" id="KW-1185">Reference proteome</keyword>
<evidence type="ECO:0000256" key="2">
    <source>
        <dbReference type="SAM" id="SignalP"/>
    </source>
</evidence>
<dbReference type="GeneID" id="37013814"/>
<dbReference type="AlphaFoldDB" id="A0A316UAE4"/>
<sequence length="112" mass="12902">MKHITALQVLFAALLVAFQGETLAHPVFYALQMRTTPDTLPAARPYPILPRFQLEPKSSTDGSAQYTVSLRSLLLDEARRRQENGEEESKRFKPEDFFLHPPPHRHGRRHVQ</sequence>
<protein>
    <submittedName>
        <fullName evidence="3">Uncharacterized protein</fullName>
    </submittedName>
</protein>
<feature type="signal peptide" evidence="2">
    <location>
        <begin position="1"/>
        <end position="24"/>
    </location>
</feature>
<dbReference type="Proteomes" id="UP000245942">
    <property type="component" value="Unassembled WGS sequence"/>
</dbReference>
<dbReference type="RefSeq" id="XP_025348954.1">
    <property type="nucleotide sequence ID" value="XM_025492080.1"/>
</dbReference>
<feature type="chain" id="PRO_5016237180" evidence="2">
    <location>
        <begin position="25"/>
        <end position="112"/>
    </location>
</feature>
<accession>A0A316UAE4</accession>
<keyword evidence="2" id="KW-0732">Signal</keyword>